<dbReference type="GO" id="GO:0043138">
    <property type="term" value="F:3'-5' DNA helicase activity"/>
    <property type="evidence" value="ECO:0007669"/>
    <property type="project" value="UniProtKB-EC"/>
</dbReference>
<keyword evidence="4" id="KW-0539">Nucleus</keyword>
<dbReference type="OrthoDB" id="5952536at2759"/>
<comment type="caution">
    <text evidence="8">The sequence shown here is derived from an EMBL/GenBank/DDBJ whole genome shotgun (WGS) entry which is preliminary data.</text>
</comment>
<dbReference type="InterPro" id="IPR027417">
    <property type="entry name" value="P-loop_NTPase"/>
</dbReference>
<dbReference type="EC" id="5.6.2.4" evidence="6"/>
<keyword evidence="3" id="KW-0413">Isomerase</keyword>
<feature type="domain" description="Helicase C-terminal" evidence="7">
    <location>
        <begin position="194"/>
        <end position="347"/>
    </location>
</feature>
<dbReference type="PANTHER" id="PTHR13710">
    <property type="entry name" value="DNA HELICASE RECQ FAMILY MEMBER"/>
    <property type="match status" value="1"/>
</dbReference>
<evidence type="ECO:0000259" key="7">
    <source>
        <dbReference type="PROSITE" id="PS51194"/>
    </source>
</evidence>
<dbReference type="SMART" id="SM00490">
    <property type="entry name" value="HELICc"/>
    <property type="match status" value="1"/>
</dbReference>
<evidence type="ECO:0000256" key="2">
    <source>
        <dbReference type="ARBA" id="ARBA00023125"/>
    </source>
</evidence>
<dbReference type="GO" id="GO:0005634">
    <property type="term" value="C:nucleus"/>
    <property type="evidence" value="ECO:0007669"/>
    <property type="project" value="TreeGrafter"/>
</dbReference>
<dbReference type="SUPFAM" id="SSF52540">
    <property type="entry name" value="P-loop containing nucleoside triphosphate hydrolases"/>
    <property type="match status" value="1"/>
</dbReference>
<dbReference type="Gene3D" id="3.40.50.300">
    <property type="entry name" value="P-loop containing nucleotide triphosphate hydrolases"/>
    <property type="match status" value="2"/>
</dbReference>
<evidence type="ECO:0000256" key="4">
    <source>
        <dbReference type="ARBA" id="ARBA00023242"/>
    </source>
</evidence>
<dbReference type="GO" id="GO:0005737">
    <property type="term" value="C:cytoplasm"/>
    <property type="evidence" value="ECO:0007669"/>
    <property type="project" value="TreeGrafter"/>
</dbReference>
<dbReference type="PROSITE" id="PS51194">
    <property type="entry name" value="HELICASE_CTER"/>
    <property type="match status" value="1"/>
</dbReference>
<accession>A0A8H6HX70</accession>
<dbReference type="EMBL" id="JACGCI010000035">
    <property type="protein sequence ID" value="KAF6754169.1"/>
    <property type="molecule type" value="Genomic_DNA"/>
</dbReference>
<gene>
    <name evidence="8" type="ORF">DFP72DRAFT_813025</name>
</gene>
<dbReference type="InterPro" id="IPR001650">
    <property type="entry name" value="Helicase_C-like"/>
</dbReference>
<dbReference type="Pfam" id="PF00271">
    <property type="entry name" value="Helicase_C"/>
    <property type="match status" value="1"/>
</dbReference>
<keyword evidence="2" id="KW-0238">DNA-binding</keyword>
<organism evidence="8 9">
    <name type="scientific">Ephemerocybe angulata</name>
    <dbReference type="NCBI Taxonomy" id="980116"/>
    <lineage>
        <taxon>Eukaryota</taxon>
        <taxon>Fungi</taxon>
        <taxon>Dikarya</taxon>
        <taxon>Basidiomycota</taxon>
        <taxon>Agaricomycotina</taxon>
        <taxon>Agaricomycetes</taxon>
        <taxon>Agaricomycetidae</taxon>
        <taxon>Agaricales</taxon>
        <taxon>Agaricineae</taxon>
        <taxon>Psathyrellaceae</taxon>
        <taxon>Ephemerocybe</taxon>
    </lineage>
</organism>
<sequence length="526" mass="60007">MAHLLEDPANHGIIIVISPLKRLQGSQSQSFEEQFNIETLAINEDTLAVLQQNPSDWKRKIYDASRRRLGSCRNFIVTPEQFCADASNITPRFGKLCFESQTFRTKIKYKINGVDAFRPAWGNFQKIKIALPVTTTWHATTATLPPHMMDTVKRKILGDDYVYVRTTSNRPNLIYATLTVPVSFDDMKTYDFCLVRPYHPSQQPRVLLFFESITLEAKVTNHLKSLVPEMYWESIALYHSDMSPQYLAHVYGQFTTRNGAVRVLCTTSGQSTGIDFPDVDIVILVGYPSSLAELLQRGGRCGRAPGSTGLFLVLFEPWIHEIELKEFDTGYNSSNPDRIRAPLTKNSSKKDRVVRSAVLCAQSTTCLRKLFAEGLGDTTQNATEFTAQHCCTRHPEDQFELSSLLPSPLHGTALIESSETAAKKRTRNVYRKPQERSGLDKELIKWLDLVTQSDDPDINQGYFYTDDILAYSARRRIVWERPQLFESAKDVQRILSETDEWQELWGEDIYTIIQEYDIELRSSCCP</sequence>
<dbReference type="GO" id="GO:0003677">
    <property type="term" value="F:DNA binding"/>
    <property type="evidence" value="ECO:0007669"/>
    <property type="project" value="UniProtKB-KW"/>
</dbReference>
<dbReference type="GO" id="GO:0005694">
    <property type="term" value="C:chromosome"/>
    <property type="evidence" value="ECO:0007669"/>
    <property type="project" value="TreeGrafter"/>
</dbReference>
<comment type="similarity">
    <text evidence="1">Belongs to the helicase family. RecQ subfamily.</text>
</comment>
<dbReference type="PANTHER" id="PTHR13710:SF153">
    <property type="entry name" value="RECQ-LIKE DNA HELICASE BLM"/>
    <property type="match status" value="1"/>
</dbReference>
<name>A0A8H6HX70_9AGAR</name>
<comment type="catalytic activity">
    <reaction evidence="5">
        <text>Couples ATP hydrolysis with the unwinding of duplex DNA by translocating in the 3'-5' direction.</text>
        <dbReference type="EC" id="5.6.2.4"/>
    </reaction>
</comment>
<dbReference type="GO" id="GO:0000724">
    <property type="term" value="P:double-strand break repair via homologous recombination"/>
    <property type="evidence" value="ECO:0007669"/>
    <property type="project" value="TreeGrafter"/>
</dbReference>
<evidence type="ECO:0000313" key="8">
    <source>
        <dbReference type="EMBL" id="KAF6754169.1"/>
    </source>
</evidence>
<evidence type="ECO:0000313" key="9">
    <source>
        <dbReference type="Proteomes" id="UP000521943"/>
    </source>
</evidence>
<proteinExistence type="inferred from homology"/>
<dbReference type="GO" id="GO:0009378">
    <property type="term" value="F:four-way junction helicase activity"/>
    <property type="evidence" value="ECO:0007669"/>
    <property type="project" value="TreeGrafter"/>
</dbReference>
<reference evidence="8 9" key="1">
    <citation type="submission" date="2020-07" db="EMBL/GenBank/DDBJ databases">
        <title>Comparative genomics of pyrophilous fungi reveals a link between fire events and developmental genes.</title>
        <authorList>
            <consortium name="DOE Joint Genome Institute"/>
            <person name="Steindorff A.S."/>
            <person name="Carver A."/>
            <person name="Calhoun S."/>
            <person name="Stillman K."/>
            <person name="Liu H."/>
            <person name="Lipzen A."/>
            <person name="Pangilinan J."/>
            <person name="Labutti K."/>
            <person name="Bruns T.D."/>
            <person name="Grigoriev I.V."/>
        </authorList>
    </citation>
    <scope>NUCLEOTIDE SEQUENCE [LARGE SCALE GENOMIC DNA]</scope>
    <source>
        <strain evidence="8 9">CBS 144469</strain>
    </source>
</reference>
<keyword evidence="9" id="KW-1185">Reference proteome</keyword>
<evidence type="ECO:0000256" key="1">
    <source>
        <dbReference type="ARBA" id="ARBA00005446"/>
    </source>
</evidence>
<dbReference type="GO" id="GO:0016787">
    <property type="term" value="F:hydrolase activity"/>
    <property type="evidence" value="ECO:0007669"/>
    <property type="project" value="UniProtKB-KW"/>
</dbReference>
<dbReference type="Proteomes" id="UP000521943">
    <property type="component" value="Unassembled WGS sequence"/>
</dbReference>
<evidence type="ECO:0000256" key="6">
    <source>
        <dbReference type="ARBA" id="ARBA00034808"/>
    </source>
</evidence>
<evidence type="ECO:0000256" key="5">
    <source>
        <dbReference type="ARBA" id="ARBA00034617"/>
    </source>
</evidence>
<dbReference type="AlphaFoldDB" id="A0A8H6HX70"/>
<keyword evidence="8" id="KW-0378">Hydrolase</keyword>
<protein>
    <recommendedName>
        <fullName evidence="6">DNA 3'-5' helicase</fullName>
        <ecNumber evidence="6">5.6.2.4</ecNumber>
    </recommendedName>
</protein>
<evidence type="ECO:0000256" key="3">
    <source>
        <dbReference type="ARBA" id="ARBA00023235"/>
    </source>
</evidence>